<feature type="signal peptide" evidence="3">
    <location>
        <begin position="1"/>
        <end position="21"/>
    </location>
</feature>
<organism evidence="4 5">
    <name type="scientific">Monascus purpureus</name>
    <name type="common">Red mold</name>
    <name type="synonym">Monascus anka</name>
    <dbReference type="NCBI Taxonomy" id="5098"/>
    <lineage>
        <taxon>Eukaryota</taxon>
        <taxon>Fungi</taxon>
        <taxon>Dikarya</taxon>
        <taxon>Ascomycota</taxon>
        <taxon>Pezizomycotina</taxon>
        <taxon>Eurotiomycetes</taxon>
        <taxon>Eurotiomycetidae</taxon>
        <taxon>Eurotiales</taxon>
        <taxon>Aspergillaceae</taxon>
        <taxon>Monascus</taxon>
    </lineage>
</organism>
<sequence>MLLLVPLVVFTGIHPVTVTAAAVPPEIRPAATTTATIAHDAFRGSVFEKRRFEGANAVRLMIAEEHDGDSDFGGNGDPTSNDIDIDIDLILSNPKQSSRTTTHKRASKNLPDYKEQEQDSLPEDEEDEEDEEYYHDTPSLVSGQLLLLAFLIFIIIGIVRGLS</sequence>
<keyword evidence="3" id="KW-0732">Signal</keyword>
<evidence type="ECO:0000256" key="1">
    <source>
        <dbReference type="SAM" id="MobiDB-lite"/>
    </source>
</evidence>
<accession>A0A507QHI0</accession>
<keyword evidence="2" id="KW-1133">Transmembrane helix</keyword>
<feature type="chain" id="PRO_5021509116" evidence="3">
    <location>
        <begin position="22"/>
        <end position="163"/>
    </location>
</feature>
<feature type="compositionally biased region" description="Acidic residues" evidence="1">
    <location>
        <begin position="118"/>
        <end position="133"/>
    </location>
</feature>
<reference evidence="4 5" key="1">
    <citation type="submission" date="2019-06" db="EMBL/GenBank/DDBJ databases">
        <title>Wine fermentation using esterase from Monascus purpureus.</title>
        <authorList>
            <person name="Geng C."/>
            <person name="Zhang Y."/>
        </authorList>
    </citation>
    <scope>NUCLEOTIDE SEQUENCE [LARGE SCALE GENOMIC DNA]</scope>
    <source>
        <strain evidence="4">HQ1</strain>
    </source>
</reference>
<feature type="region of interest" description="Disordered" evidence="1">
    <location>
        <begin position="92"/>
        <end position="136"/>
    </location>
</feature>
<feature type="transmembrane region" description="Helical" evidence="2">
    <location>
        <begin position="145"/>
        <end position="162"/>
    </location>
</feature>
<dbReference type="AlphaFoldDB" id="A0A507QHI0"/>
<proteinExistence type="predicted"/>
<evidence type="ECO:0000256" key="3">
    <source>
        <dbReference type="SAM" id="SignalP"/>
    </source>
</evidence>
<evidence type="ECO:0000256" key="2">
    <source>
        <dbReference type="SAM" id="Phobius"/>
    </source>
</evidence>
<gene>
    <name evidence="4" type="ORF">MPDQ_004291</name>
</gene>
<dbReference type="EMBL" id="VIFY01000273">
    <property type="protein sequence ID" value="TQB67966.1"/>
    <property type="molecule type" value="Genomic_DNA"/>
</dbReference>
<keyword evidence="5" id="KW-1185">Reference proteome</keyword>
<protein>
    <submittedName>
        <fullName evidence="4">Uncharacterized protein</fullName>
    </submittedName>
</protein>
<dbReference type="Proteomes" id="UP000319663">
    <property type="component" value="Unassembled WGS sequence"/>
</dbReference>
<keyword evidence="2" id="KW-0472">Membrane</keyword>
<comment type="caution">
    <text evidence="4">The sequence shown here is derived from an EMBL/GenBank/DDBJ whole genome shotgun (WGS) entry which is preliminary data.</text>
</comment>
<evidence type="ECO:0000313" key="5">
    <source>
        <dbReference type="Proteomes" id="UP000319663"/>
    </source>
</evidence>
<keyword evidence="2" id="KW-0812">Transmembrane</keyword>
<evidence type="ECO:0000313" key="4">
    <source>
        <dbReference type="EMBL" id="TQB67966.1"/>
    </source>
</evidence>
<name>A0A507QHI0_MONPU</name>